<dbReference type="InterPro" id="IPR049389">
    <property type="entry name" value="TTHA0281-like"/>
</dbReference>
<dbReference type="Pfam" id="PF21748">
    <property type="entry name" value="UPF0150"/>
    <property type="match status" value="1"/>
</dbReference>
<dbReference type="AlphaFoldDB" id="A0A933LPX1"/>
<reference evidence="1" key="1">
    <citation type="submission" date="2020-07" db="EMBL/GenBank/DDBJ databases">
        <title>Huge and variable diversity of episymbiotic CPR bacteria and DPANN archaea in groundwater ecosystems.</title>
        <authorList>
            <person name="He C.Y."/>
            <person name="Keren R."/>
            <person name="Whittaker M."/>
            <person name="Farag I.F."/>
            <person name="Doudna J."/>
            <person name="Cate J.H.D."/>
            <person name="Banfield J.F."/>
        </authorList>
    </citation>
    <scope>NUCLEOTIDE SEQUENCE</scope>
    <source>
        <strain evidence="1">NC_groundwater_1482_Ag_S-0.65um_47_24</strain>
    </source>
</reference>
<evidence type="ECO:0000313" key="1">
    <source>
        <dbReference type="EMBL" id="MBI4595094.1"/>
    </source>
</evidence>
<gene>
    <name evidence="1" type="ORF">HY730_01805</name>
</gene>
<comment type="caution">
    <text evidence="1">The sequence shown here is derived from an EMBL/GenBank/DDBJ whole genome shotgun (WGS) entry which is preliminary data.</text>
</comment>
<dbReference type="SUPFAM" id="SSF143100">
    <property type="entry name" value="TTHA1013/TTHA0281-like"/>
    <property type="match status" value="1"/>
</dbReference>
<dbReference type="EMBL" id="JACQWF010000084">
    <property type="protein sequence ID" value="MBI4595094.1"/>
    <property type="molecule type" value="Genomic_DNA"/>
</dbReference>
<dbReference type="Proteomes" id="UP000772181">
    <property type="component" value="Unassembled WGS sequence"/>
</dbReference>
<dbReference type="Gene3D" id="3.30.160.250">
    <property type="match status" value="1"/>
</dbReference>
<accession>A0A933LPX1</accession>
<name>A0A933LPX1_UNCTE</name>
<proteinExistence type="predicted"/>
<organism evidence="1 2">
    <name type="scientific">Tectimicrobiota bacterium</name>
    <dbReference type="NCBI Taxonomy" id="2528274"/>
    <lineage>
        <taxon>Bacteria</taxon>
        <taxon>Pseudomonadati</taxon>
        <taxon>Nitrospinota/Tectimicrobiota group</taxon>
        <taxon>Candidatus Tectimicrobiota</taxon>
    </lineage>
</organism>
<sequence>MTVKTFSLIKYIEAALKLAEYEHDESGMIIASIPEVSGFYAQGDNHEEARDNLKDVIENTILLRIQLGWDIPAIPGVIIREENVETHTA</sequence>
<protein>
    <submittedName>
        <fullName evidence="1">Type II toxin-antitoxin system HicB family antitoxin</fullName>
    </submittedName>
</protein>
<dbReference type="InterPro" id="IPR035069">
    <property type="entry name" value="TTHA1013/TTHA0281-like"/>
</dbReference>
<evidence type="ECO:0000313" key="2">
    <source>
        <dbReference type="Proteomes" id="UP000772181"/>
    </source>
</evidence>